<proteinExistence type="predicted"/>
<feature type="non-terminal residue" evidence="3">
    <location>
        <position position="352"/>
    </location>
</feature>
<accession>A0AAV6H6J7</accession>
<dbReference type="Proteomes" id="UP000823561">
    <property type="component" value="Chromosome 5"/>
</dbReference>
<evidence type="ECO:0000313" key="4">
    <source>
        <dbReference type="Proteomes" id="UP000823561"/>
    </source>
</evidence>
<evidence type="ECO:0000256" key="2">
    <source>
        <dbReference type="SAM" id="MobiDB-lite"/>
    </source>
</evidence>
<dbReference type="AlphaFoldDB" id="A0AAV6H6J7"/>
<gene>
    <name evidence="3" type="ORF">AALO_G00073890</name>
</gene>
<feature type="compositionally biased region" description="Polar residues" evidence="2">
    <location>
        <begin position="87"/>
        <end position="106"/>
    </location>
</feature>
<name>A0AAV6H6J7_9TELE</name>
<feature type="coiled-coil region" evidence="1">
    <location>
        <begin position="37"/>
        <end position="64"/>
    </location>
</feature>
<reference evidence="3" key="1">
    <citation type="submission" date="2020-10" db="EMBL/GenBank/DDBJ databases">
        <title>Chromosome-scale genome assembly of the Allis shad, Alosa alosa.</title>
        <authorList>
            <person name="Margot Z."/>
            <person name="Christophe K."/>
            <person name="Cabau C."/>
            <person name="Louis A."/>
            <person name="Berthelot C."/>
            <person name="Parey E."/>
            <person name="Roest Crollius H."/>
            <person name="Montfort J."/>
            <person name="Robinson-Rechavi M."/>
            <person name="Bucao C."/>
            <person name="Bouchez O."/>
            <person name="Gislard M."/>
            <person name="Lluch J."/>
            <person name="Milhes M."/>
            <person name="Lampietro C."/>
            <person name="Lopez Roques C."/>
            <person name="Donnadieu C."/>
            <person name="Braasch I."/>
            <person name="Desvignes T."/>
            <person name="Postlethwait J."/>
            <person name="Bobe J."/>
            <person name="Guiguen Y."/>
        </authorList>
    </citation>
    <scope>NUCLEOTIDE SEQUENCE</scope>
    <source>
        <strain evidence="3">M-15738</strain>
        <tissue evidence="3">Blood</tissue>
    </source>
</reference>
<organism evidence="3 4">
    <name type="scientific">Alosa alosa</name>
    <name type="common">allis shad</name>
    <dbReference type="NCBI Taxonomy" id="278164"/>
    <lineage>
        <taxon>Eukaryota</taxon>
        <taxon>Metazoa</taxon>
        <taxon>Chordata</taxon>
        <taxon>Craniata</taxon>
        <taxon>Vertebrata</taxon>
        <taxon>Euteleostomi</taxon>
        <taxon>Actinopterygii</taxon>
        <taxon>Neopterygii</taxon>
        <taxon>Teleostei</taxon>
        <taxon>Clupei</taxon>
        <taxon>Clupeiformes</taxon>
        <taxon>Clupeoidei</taxon>
        <taxon>Clupeidae</taxon>
        <taxon>Alosa</taxon>
    </lineage>
</organism>
<feature type="compositionally biased region" description="Low complexity" evidence="2">
    <location>
        <begin position="233"/>
        <end position="266"/>
    </location>
</feature>
<feature type="region of interest" description="Disordered" evidence="2">
    <location>
        <begin position="214"/>
        <end position="266"/>
    </location>
</feature>
<keyword evidence="1" id="KW-0175">Coiled coil</keyword>
<feature type="compositionally biased region" description="Polar residues" evidence="2">
    <location>
        <begin position="115"/>
        <end position="126"/>
    </location>
</feature>
<evidence type="ECO:0008006" key="5">
    <source>
        <dbReference type="Google" id="ProtNLM"/>
    </source>
</evidence>
<dbReference type="EMBL" id="JADWDJ010000005">
    <property type="protein sequence ID" value="KAG5281577.1"/>
    <property type="molecule type" value="Genomic_DNA"/>
</dbReference>
<keyword evidence="4" id="KW-1185">Reference proteome</keyword>
<feature type="compositionally biased region" description="Polar residues" evidence="2">
    <location>
        <begin position="222"/>
        <end position="232"/>
    </location>
</feature>
<protein>
    <recommendedName>
        <fullName evidence="5">Phantastica</fullName>
    </recommendedName>
</protein>
<feature type="compositionally biased region" description="Polar residues" evidence="2">
    <location>
        <begin position="155"/>
        <end position="166"/>
    </location>
</feature>
<feature type="compositionally biased region" description="Polar residues" evidence="2">
    <location>
        <begin position="135"/>
        <end position="146"/>
    </location>
</feature>
<sequence length="352" mass="37635">MNLGFVSCRTAQTSMTPAAGTGGQVGSPGQVWGRVLAQTQRERAEALRDAAASLDARLEDALALCRPRDPGLTPHTALDSGPDLSQMRPTSQTPARASPPTDTVPSQDHRPQTPARASTTTDTVPSQDHRPQTPARASTTTDTVPSQDHRPQTPARASTTTDTAPSQDHRGSTQRSVFSAGLQRDGCTQSNSIMEALGVGDSALAGEWVGHAERPMLGGSDTRPTCSPRPTVSTNTNTNTTTTSSNTTRPILSNTSSSSPSLCSSSDSTSKWSELSEFYSQGALKGHLSLAQSLQFLREEELRARHASALFRLRAEALRERTHAELGLLDQWKSELGLGDPEALTQMNRKRD</sequence>
<evidence type="ECO:0000256" key="1">
    <source>
        <dbReference type="SAM" id="Coils"/>
    </source>
</evidence>
<evidence type="ECO:0000313" key="3">
    <source>
        <dbReference type="EMBL" id="KAG5281577.1"/>
    </source>
</evidence>
<feature type="region of interest" description="Disordered" evidence="2">
    <location>
        <begin position="66"/>
        <end position="183"/>
    </location>
</feature>
<comment type="caution">
    <text evidence="3">The sequence shown here is derived from an EMBL/GenBank/DDBJ whole genome shotgun (WGS) entry which is preliminary data.</text>
</comment>